<dbReference type="PANTHER" id="PTHR21310:SF48">
    <property type="entry name" value="AMINOGLYCOSIDE PHOSPHOTRANSFERASE DOMAIN-CONTAINING PROTEIN"/>
    <property type="match status" value="1"/>
</dbReference>
<dbReference type="HOGENOM" id="CLU_021768_10_2_1"/>
<dbReference type="CDD" id="cd05120">
    <property type="entry name" value="APH_ChoK_like"/>
    <property type="match status" value="1"/>
</dbReference>
<evidence type="ECO:0000259" key="1">
    <source>
        <dbReference type="Pfam" id="PF01636"/>
    </source>
</evidence>
<proteinExistence type="predicted"/>
<dbReference type="Pfam" id="PF01636">
    <property type="entry name" value="APH"/>
    <property type="match status" value="1"/>
</dbReference>
<dbReference type="OMA" id="VRCTNCL"/>
<evidence type="ECO:0000313" key="2">
    <source>
        <dbReference type="EMBL" id="KEZ42545.1"/>
    </source>
</evidence>
<evidence type="ECO:0000313" key="3">
    <source>
        <dbReference type="Proteomes" id="UP000028545"/>
    </source>
</evidence>
<reference evidence="2 3" key="1">
    <citation type="journal article" date="2014" name="Genome Announc.">
        <title>Draft genome sequence of the pathogenic fungus Scedosporium apiospermum.</title>
        <authorList>
            <person name="Vandeputte P."/>
            <person name="Ghamrawi S."/>
            <person name="Rechenmann M."/>
            <person name="Iltis A."/>
            <person name="Giraud S."/>
            <person name="Fleury M."/>
            <person name="Thornton C."/>
            <person name="Delhaes L."/>
            <person name="Meyer W."/>
            <person name="Papon N."/>
            <person name="Bouchara J.P."/>
        </authorList>
    </citation>
    <scope>NUCLEOTIDE SEQUENCE [LARGE SCALE GENOMIC DNA]</scope>
    <source>
        <strain evidence="2 3">IHEM 14462</strain>
    </source>
</reference>
<dbReference type="InterPro" id="IPR051678">
    <property type="entry name" value="AGP_Transferase"/>
</dbReference>
<gene>
    <name evidence="2" type="ORF">SAPIO_CDS5767</name>
</gene>
<dbReference type="OrthoDB" id="3250044at2759"/>
<feature type="domain" description="Aminoglycoside phosphotransferase" evidence="1">
    <location>
        <begin position="161"/>
        <end position="361"/>
    </location>
</feature>
<comment type="caution">
    <text evidence="2">The sequence shown here is derived from an EMBL/GenBank/DDBJ whole genome shotgun (WGS) entry which is preliminary data.</text>
</comment>
<accession>A0A084G5D3</accession>
<dbReference type="EMBL" id="JOWA01000099">
    <property type="protein sequence ID" value="KEZ42545.1"/>
    <property type="molecule type" value="Genomic_DNA"/>
</dbReference>
<dbReference type="InterPro" id="IPR011009">
    <property type="entry name" value="Kinase-like_dom_sf"/>
</dbReference>
<dbReference type="RefSeq" id="XP_016642344.1">
    <property type="nucleotide sequence ID" value="XM_016788028.1"/>
</dbReference>
<sequence length="390" mass="44103">MTFEASARPERTVALVSWTLSKNRVNKANPKTPAAKWNRDMLRWLGEAVKKDPEVDIASLLSKNYSDKLKLLKAEPSRAKGATRSFPPDDVRSRFDVTAAVSTVFEPSTELQLFLQNDKSLSETLIDLLDESEVLYKSVWAASVMVFRVKETFAVKVLANEDNASTEHQSLTYLREHLPGFPVPQPHGLLRFGIYSLLFTSFVPGINLETAWGQLSDSEKQSISAQLNALLSQMRSLPFPDGMTVGGVGGLPCRDIRRSTRVSRKPIINDQEFQDWVFSGAKTVSPVYTRLLRSLLPTLPVKCVFTHGDIRPANILVQKADDGSWTIAAIIDWETCGFYPEYWESVKATNILTPREESDWYNYLPDLASPNRYPVQWLVDRLWDRNMENS</sequence>
<dbReference type="GeneID" id="27724839"/>
<dbReference type="VEuPathDB" id="FungiDB:SAPIO_CDS5767"/>
<dbReference type="KEGG" id="sapo:SAPIO_CDS5767"/>
<name>A0A084G5D3_PSEDA</name>
<organism evidence="2 3">
    <name type="scientific">Pseudallescheria apiosperma</name>
    <name type="common">Scedosporium apiospermum</name>
    <dbReference type="NCBI Taxonomy" id="563466"/>
    <lineage>
        <taxon>Eukaryota</taxon>
        <taxon>Fungi</taxon>
        <taxon>Dikarya</taxon>
        <taxon>Ascomycota</taxon>
        <taxon>Pezizomycotina</taxon>
        <taxon>Sordariomycetes</taxon>
        <taxon>Hypocreomycetidae</taxon>
        <taxon>Microascales</taxon>
        <taxon>Microascaceae</taxon>
        <taxon>Scedosporium</taxon>
    </lineage>
</organism>
<dbReference type="Gene3D" id="3.90.1200.10">
    <property type="match status" value="1"/>
</dbReference>
<keyword evidence="3" id="KW-1185">Reference proteome</keyword>
<dbReference type="SUPFAM" id="SSF56112">
    <property type="entry name" value="Protein kinase-like (PK-like)"/>
    <property type="match status" value="1"/>
</dbReference>
<dbReference type="Proteomes" id="UP000028545">
    <property type="component" value="Unassembled WGS sequence"/>
</dbReference>
<dbReference type="AlphaFoldDB" id="A0A084G5D3"/>
<dbReference type="InterPro" id="IPR002575">
    <property type="entry name" value="Aminoglycoside_PTrfase"/>
</dbReference>
<protein>
    <recommendedName>
        <fullName evidence="1">Aminoglycoside phosphotransferase domain-containing protein</fullName>
    </recommendedName>
</protein>
<dbReference type="PANTHER" id="PTHR21310">
    <property type="entry name" value="AMINOGLYCOSIDE PHOSPHOTRANSFERASE-RELATED-RELATED"/>
    <property type="match status" value="1"/>
</dbReference>